<dbReference type="SMART" id="SM00487">
    <property type="entry name" value="DEXDc"/>
    <property type="match status" value="1"/>
</dbReference>
<feature type="non-terminal residue" evidence="3">
    <location>
        <position position="153"/>
    </location>
</feature>
<evidence type="ECO:0000313" key="3">
    <source>
        <dbReference type="EMBL" id="GFH12063.1"/>
    </source>
</evidence>
<feature type="non-terminal residue" evidence="3">
    <location>
        <position position="1"/>
    </location>
</feature>
<keyword evidence="1" id="KW-0378">Hydrolase</keyword>
<dbReference type="Gene3D" id="3.40.50.300">
    <property type="entry name" value="P-loop containing nucleotide triphosphate hydrolases"/>
    <property type="match status" value="2"/>
</dbReference>
<dbReference type="GO" id="GO:0016787">
    <property type="term" value="F:hydrolase activity"/>
    <property type="evidence" value="ECO:0007669"/>
    <property type="project" value="UniProtKB-KW"/>
</dbReference>
<gene>
    <name evidence="3" type="ORF">HaLaN_07690</name>
</gene>
<dbReference type="InterPro" id="IPR014001">
    <property type="entry name" value="Helicase_ATP-bd"/>
</dbReference>
<reference evidence="3 4" key="1">
    <citation type="submission" date="2020-02" db="EMBL/GenBank/DDBJ databases">
        <title>Draft genome sequence of Haematococcus lacustris strain NIES-144.</title>
        <authorList>
            <person name="Morimoto D."/>
            <person name="Nakagawa S."/>
            <person name="Yoshida T."/>
            <person name="Sawayama S."/>
        </authorList>
    </citation>
    <scope>NUCLEOTIDE SEQUENCE [LARGE SCALE GENOMIC DNA]</scope>
    <source>
        <strain evidence="3 4">NIES-144</strain>
    </source>
</reference>
<dbReference type="PROSITE" id="PS00690">
    <property type="entry name" value="DEAH_ATP_HELICASE"/>
    <property type="match status" value="1"/>
</dbReference>
<name>A0A699YPK7_HAELA</name>
<dbReference type="GO" id="GO:0004386">
    <property type="term" value="F:helicase activity"/>
    <property type="evidence" value="ECO:0007669"/>
    <property type="project" value="TreeGrafter"/>
</dbReference>
<dbReference type="Proteomes" id="UP000485058">
    <property type="component" value="Unassembled WGS sequence"/>
</dbReference>
<dbReference type="PANTHER" id="PTHR18934:SF234">
    <property type="entry name" value="PRE-MRNA-SPLICING FACTOR ATP-DEPENDENT RNA HELICASE DEAH4-RELATED"/>
    <property type="match status" value="1"/>
</dbReference>
<sequence>MDNALPIRRFADQIVRAVKDNTVVVVIGETGSGKTTQISQAAVTVAKRVAEERGVQLGQEVGYAVRFEDCTCPGTRIKYLTDGTLLRECLDDPQLSQYSVIVLDEAHERNLNTDILFGLLKQLAPKRAAPLKLVITSATLDGEKFSAFFGSCP</sequence>
<dbReference type="EMBL" id="BLLF01000465">
    <property type="protein sequence ID" value="GFH12063.1"/>
    <property type="molecule type" value="Genomic_DNA"/>
</dbReference>
<organism evidence="3 4">
    <name type="scientific">Haematococcus lacustris</name>
    <name type="common">Green alga</name>
    <name type="synonym">Haematococcus pluvialis</name>
    <dbReference type="NCBI Taxonomy" id="44745"/>
    <lineage>
        <taxon>Eukaryota</taxon>
        <taxon>Viridiplantae</taxon>
        <taxon>Chlorophyta</taxon>
        <taxon>core chlorophytes</taxon>
        <taxon>Chlorophyceae</taxon>
        <taxon>CS clade</taxon>
        <taxon>Chlamydomonadales</taxon>
        <taxon>Haematococcaceae</taxon>
        <taxon>Haematococcus</taxon>
    </lineage>
</organism>
<dbReference type="PROSITE" id="PS51192">
    <property type="entry name" value="HELICASE_ATP_BIND_1"/>
    <property type="match status" value="1"/>
</dbReference>
<dbReference type="PANTHER" id="PTHR18934">
    <property type="entry name" value="ATP-DEPENDENT RNA HELICASE"/>
    <property type="match status" value="1"/>
</dbReference>
<dbReference type="InterPro" id="IPR002464">
    <property type="entry name" value="DNA/RNA_helicase_DEAH_CS"/>
</dbReference>
<evidence type="ECO:0000256" key="1">
    <source>
        <dbReference type="ARBA" id="ARBA00022801"/>
    </source>
</evidence>
<evidence type="ECO:0000259" key="2">
    <source>
        <dbReference type="PROSITE" id="PS51192"/>
    </source>
</evidence>
<feature type="domain" description="Helicase ATP-binding" evidence="2">
    <location>
        <begin position="15"/>
        <end position="153"/>
    </location>
</feature>
<dbReference type="AlphaFoldDB" id="A0A699YPK7"/>
<protein>
    <recommendedName>
        <fullName evidence="2">Helicase ATP-binding domain-containing protein</fullName>
    </recommendedName>
</protein>
<evidence type="ECO:0000313" key="4">
    <source>
        <dbReference type="Proteomes" id="UP000485058"/>
    </source>
</evidence>
<proteinExistence type="predicted"/>
<dbReference type="GO" id="GO:0003723">
    <property type="term" value="F:RNA binding"/>
    <property type="evidence" value="ECO:0007669"/>
    <property type="project" value="TreeGrafter"/>
</dbReference>
<comment type="caution">
    <text evidence="3">The sequence shown here is derived from an EMBL/GenBank/DDBJ whole genome shotgun (WGS) entry which is preliminary data.</text>
</comment>
<dbReference type="InterPro" id="IPR027417">
    <property type="entry name" value="P-loop_NTPase"/>
</dbReference>
<keyword evidence="4" id="KW-1185">Reference proteome</keyword>
<dbReference type="SUPFAM" id="SSF52540">
    <property type="entry name" value="P-loop containing nucleoside triphosphate hydrolases"/>
    <property type="match status" value="1"/>
</dbReference>
<accession>A0A699YPK7</accession>